<comment type="caution">
    <text evidence="1">The sequence shown here is derived from an EMBL/GenBank/DDBJ whole genome shotgun (WGS) entry which is preliminary data.</text>
</comment>
<evidence type="ECO:0000313" key="1">
    <source>
        <dbReference type="EMBL" id="MPM20058.1"/>
    </source>
</evidence>
<sequence>MLGLPWDLVALGQVPQQFEEGSVIDGTAVHKGDHRAFSRRTDLFVFVHRWVIRRRSPFQHQGDFRRHRKGRSEGPPGAYLFLHREGKGAVDGQVFF</sequence>
<accession>A0A644XW97</accession>
<organism evidence="1">
    <name type="scientific">bioreactor metagenome</name>
    <dbReference type="NCBI Taxonomy" id="1076179"/>
    <lineage>
        <taxon>unclassified sequences</taxon>
        <taxon>metagenomes</taxon>
        <taxon>ecological metagenomes</taxon>
    </lineage>
</organism>
<protein>
    <submittedName>
        <fullName evidence="1">Uncharacterized protein</fullName>
    </submittedName>
</protein>
<name>A0A644XW97_9ZZZZ</name>
<dbReference type="AlphaFoldDB" id="A0A644XW97"/>
<gene>
    <name evidence="1" type="ORF">SDC9_66485</name>
</gene>
<proteinExistence type="predicted"/>
<dbReference type="EMBL" id="VSSQ01003301">
    <property type="protein sequence ID" value="MPM20058.1"/>
    <property type="molecule type" value="Genomic_DNA"/>
</dbReference>
<reference evidence="1" key="1">
    <citation type="submission" date="2019-08" db="EMBL/GenBank/DDBJ databases">
        <authorList>
            <person name="Kucharzyk K."/>
            <person name="Murdoch R.W."/>
            <person name="Higgins S."/>
            <person name="Loffler F."/>
        </authorList>
    </citation>
    <scope>NUCLEOTIDE SEQUENCE</scope>
</reference>